<dbReference type="PANTHER" id="PTHR31947:SF36">
    <property type="entry name" value="DNA_RNA-BINDING PROTEIN ALBA-LIKE DOMAIN-CONTAINING PROTEIN"/>
    <property type="match status" value="1"/>
</dbReference>
<name>G0UAY6_TRYVY</name>
<dbReference type="VEuPathDB" id="TriTrypDB:TvY486_1104570"/>
<dbReference type="PIRSF" id="PIRSF030333">
    <property type="entry name" value="UCP030333_Alba"/>
    <property type="match status" value="1"/>
</dbReference>
<sequence>MSCKEGRTEDPTRLRVSRQRRYYIYLEFVKHRFHDGVTEIIVSGLGQAISDAVAVAEILKNQGLITVKRITTSQGRAEPRTKSVIHSIEILIEKAPNFDSIYDEQQRRKTEKKERVS</sequence>
<dbReference type="Pfam" id="PF01918">
    <property type="entry name" value="Alba"/>
    <property type="match status" value="1"/>
</dbReference>
<dbReference type="Gene3D" id="3.30.110.20">
    <property type="entry name" value="Alba-like domain"/>
    <property type="match status" value="1"/>
</dbReference>
<dbReference type="AlphaFoldDB" id="G0UAY6"/>
<reference evidence="2" key="1">
    <citation type="journal article" date="2012" name="Proc. Natl. Acad. Sci. U.S.A.">
        <title>Antigenic diversity is generated by distinct evolutionary mechanisms in African trypanosome species.</title>
        <authorList>
            <person name="Jackson A.P."/>
            <person name="Berry A."/>
            <person name="Aslett M."/>
            <person name="Allison H.C."/>
            <person name="Burton P."/>
            <person name="Vavrova-Anderson J."/>
            <person name="Brown R."/>
            <person name="Browne H."/>
            <person name="Corton N."/>
            <person name="Hauser H."/>
            <person name="Gamble J."/>
            <person name="Gilderthorp R."/>
            <person name="Marcello L."/>
            <person name="McQuillan J."/>
            <person name="Otto T.D."/>
            <person name="Quail M.A."/>
            <person name="Sanders M.J."/>
            <person name="van Tonder A."/>
            <person name="Ginger M.L."/>
            <person name="Field M.C."/>
            <person name="Barry J.D."/>
            <person name="Hertz-Fowler C."/>
            <person name="Berriman M."/>
        </authorList>
    </citation>
    <scope>NUCLEOTIDE SEQUENCE</scope>
    <source>
        <strain evidence="2">Y486</strain>
    </source>
</reference>
<evidence type="ECO:0000313" key="2">
    <source>
        <dbReference type="EMBL" id="CCC52973.1"/>
    </source>
</evidence>
<proteinExistence type="predicted"/>
<organism evidence="2">
    <name type="scientific">Trypanosoma vivax (strain Y486)</name>
    <dbReference type="NCBI Taxonomy" id="1055687"/>
    <lineage>
        <taxon>Eukaryota</taxon>
        <taxon>Discoba</taxon>
        <taxon>Euglenozoa</taxon>
        <taxon>Kinetoplastea</taxon>
        <taxon>Metakinetoplastina</taxon>
        <taxon>Trypanosomatida</taxon>
        <taxon>Trypanosomatidae</taxon>
        <taxon>Trypanosoma</taxon>
        <taxon>Duttonella</taxon>
    </lineage>
</organism>
<dbReference type="GO" id="GO:0003723">
    <property type="term" value="F:RNA binding"/>
    <property type="evidence" value="ECO:0007669"/>
    <property type="project" value="TreeGrafter"/>
</dbReference>
<dbReference type="PANTHER" id="PTHR31947">
    <property type="entry name" value="DNA/RNA-BINDING PROTEIN ALBA 3"/>
    <property type="match status" value="1"/>
</dbReference>
<dbReference type="SUPFAM" id="SSF82704">
    <property type="entry name" value="AlbA-like"/>
    <property type="match status" value="1"/>
</dbReference>
<dbReference type="InterPro" id="IPR014560">
    <property type="entry name" value="UCP030333_Alba"/>
</dbReference>
<dbReference type="InterPro" id="IPR002775">
    <property type="entry name" value="DNA/RNA-bd_Alba-like"/>
</dbReference>
<dbReference type="GO" id="GO:0005634">
    <property type="term" value="C:nucleus"/>
    <property type="evidence" value="ECO:0007669"/>
    <property type="project" value="TreeGrafter"/>
</dbReference>
<gene>
    <name evidence="2" type="ORF">TVY486_1104570</name>
</gene>
<accession>G0UAY6</accession>
<dbReference type="InterPro" id="IPR036882">
    <property type="entry name" value="Alba-like_dom_sf"/>
</dbReference>
<evidence type="ECO:0000259" key="1">
    <source>
        <dbReference type="Pfam" id="PF01918"/>
    </source>
</evidence>
<dbReference type="EMBL" id="HE573027">
    <property type="protein sequence ID" value="CCC52973.1"/>
    <property type="molecule type" value="Genomic_DNA"/>
</dbReference>
<feature type="domain" description="DNA/RNA-binding protein Alba-like" evidence="1">
    <location>
        <begin position="14"/>
        <end position="73"/>
    </location>
</feature>
<protein>
    <recommendedName>
        <fullName evidence="1">DNA/RNA-binding protein Alba-like domain-containing protein</fullName>
    </recommendedName>
</protein>